<sequence>MVTSTALEPLPDIDSATNLLWQATTALVTSDDFGDKAYTVFISWVSTNDRTSGNVAELTNRVLKSLSGQVALEVIHGLSVKTRRPRGFNLFIVDGEQAFDEIYATICSKLYNFAGYYVVIVLGNDYADEQLIAYRILQQMWRFYVVNINILFARGLVDPEAHMYTYFPFSARFCEEVRPLIWNVFREDRFFSSRKHFPEKLHNFHSCPLTVAVYSYAAFMQLQYGARGEIASLDGVDARLLRYLAMTLNFTYVPQEVPNGLRFGLIYENGTATGAMQMVISGESNFTLGFFGYNLLRHRYMSLSHNYHYSQLVMVVSPVSTLTQLINEHYPIYLIPSEVYVFDNMPELQQQIRIISSANIPQYDNAIRWGQLRGSRVSNYEKVLYDNSKFTDGRYFRMVRQRLYNYALSVAMRINSCLTKPFDDTILELNANGLVQAWVKKYIDRKYASVPEPVDELRKLSVGQLTGAFQVWMIGLGVGILVFAIEVVKGFFECN</sequence>
<comment type="subcellular location">
    <subcellularLocation>
        <location evidence="1">Cell membrane</location>
        <topology evidence="1">Multi-pass membrane protein</topology>
    </subcellularLocation>
</comment>
<dbReference type="InterPro" id="IPR056198">
    <property type="entry name" value="LBD_receptor"/>
</dbReference>
<proteinExistence type="predicted"/>
<dbReference type="SUPFAM" id="SSF53850">
    <property type="entry name" value="Periplasmic binding protein-like II"/>
    <property type="match status" value="1"/>
</dbReference>
<dbReference type="Gene3D" id="3.40.190.10">
    <property type="entry name" value="Periplasmic binding protein-like II"/>
    <property type="match status" value="1"/>
</dbReference>
<evidence type="ECO:0000256" key="7">
    <source>
        <dbReference type="ARBA" id="ARBA00023180"/>
    </source>
</evidence>
<evidence type="ECO:0000256" key="1">
    <source>
        <dbReference type="ARBA" id="ARBA00004651"/>
    </source>
</evidence>
<evidence type="ECO:0000256" key="8">
    <source>
        <dbReference type="SAM" id="Phobius"/>
    </source>
</evidence>
<organism evidence="10 11">
    <name type="scientific">Culex pipiens pipiens</name>
    <name type="common">Northern house mosquito</name>
    <dbReference type="NCBI Taxonomy" id="38569"/>
    <lineage>
        <taxon>Eukaryota</taxon>
        <taxon>Metazoa</taxon>
        <taxon>Ecdysozoa</taxon>
        <taxon>Arthropoda</taxon>
        <taxon>Hexapoda</taxon>
        <taxon>Insecta</taxon>
        <taxon>Pterygota</taxon>
        <taxon>Neoptera</taxon>
        <taxon>Endopterygota</taxon>
        <taxon>Diptera</taxon>
        <taxon>Nematocera</taxon>
        <taxon>Culicoidea</taxon>
        <taxon>Culicidae</taxon>
        <taxon>Culicinae</taxon>
        <taxon>Culicini</taxon>
        <taxon>Culex</taxon>
        <taxon>Culex</taxon>
    </lineage>
</organism>
<evidence type="ECO:0000256" key="2">
    <source>
        <dbReference type="ARBA" id="ARBA00022475"/>
    </source>
</evidence>
<accession>A0ABD1DHS2</accession>
<dbReference type="Pfam" id="PF24061">
    <property type="entry name" value="LBD_receptor"/>
    <property type="match status" value="1"/>
</dbReference>
<dbReference type="PANTHER" id="PTHR42643">
    <property type="entry name" value="IONOTROPIC RECEPTOR 20A-RELATED"/>
    <property type="match status" value="1"/>
</dbReference>
<dbReference type="Proteomes" id="UP001562425">
    <property type="component" value="Unassembled WGS sequence"/>
</dbReference>
<evidence type="ECO:0000256" key="4">
    <source>
        <dbReference type="ARBA" id="ARBA00022989"/>
    </source>
</evidence>
<evidence type="ECO:0000256" key="3">
    <source>
        <dbReference type="ARBA" id="ARBA00022692"/>
    </source>
</evidence>
<keyword evidence="11" id="KW-1185">Reference proteome</keyword>
<evidence type="ECO:0000259" key="9">
    <source>
        <dbReference type="Pfam" id="PF24061"/>
    </source>
</evidence>
<dbReference type="InterPro" id="IPR052192">
    <property type="entry name" value="Insect_Ionotropic_Sensory_Rcpt"/>
</dbReference>
<keyword evidence="7" id="KW-0325">Glycoprotein</keyword>
<dbReference type="EMBL" id="JBEHCU010005743">
    <property type="protein sequence ID" value="KAL1398840.1"/>
    <property type="molecule type" value="Genomic_DNA"/>
</dbReference>
<evidence type="ECO:0000256" key="5">
    <source>
        <dbReference type="ARBA" id="ARBA00023136"/>
    </source>
</evidence>
<feature type="transmembrane region" description="Helical" evidence="8">
    <location>
        <begin position="469"/>
        <end position="492"/>
    </location>
</feature>
<evidence type="ECO:0000256" key="6">
    <source>
        <dbReference type="ARBA" id="ARBA00023170"/>
    </source>
</evidence>
<dbReference type="GO" id="GO:0005886">
    <property type="term" value="C:plasma membrane"/>
    <property type="evidence" value="ECO:0007669"/>
    <property type="project" value="UniProtKB-SubCell"/>
</dbReference>
<reference evidence="10 11" key="1">
    <citation type="submission" date="2024-05" db="EMBL/GenBank/DDBJ databases">
        <title>Culex pipiens pipiens assembly and annotation.</title>
        <authorList>
            <person name="Alout H."/>
            <person name="Durand T."/>
        </authorList>
    </citation>
    <scope>NUCLEOTIDE SEQUENCE [LARGE SCALE GENOMIC DNA]</scope>
    <source>
        <strain evidence="10">HA-2024</strain>
        <tissue evidence="10">Whole body</tissue>
    </source>
</reference>
<keyword evidence="4 8" id="KW-1133">Transmembrane helix</keyword>
<dbReference type="AlphaFoldDB" id="A0ABD1DHS2"/>
<protein>
    <recommendedName>
        <fullName evidence="9">Putative ionotropic receptor ligand binding domain-containing protein</fullName>
    </recommendedName>
</protein>
<keyword evidence="2" id="KW-1003">Cell membrane</keyword>
<evidence type="ECO:0000313" key="10">
    <source>
        <dbReference type="EMBL" id="KAL1398840.1"/>
    </source>
</evidence>
<dbReference type="PANTHER" id="PTHR42643:SF30">
    <property type="entry name" value="IONOTROPIC RECEPTOR 40A-RELATED"/>
    <property type="match status" value="1"/>
</dbReference>
<keyword evidence="6" id="KW-0675">Receptor</keyword>
<feature type="domain" description="Putative ionotropic receptor ligand binding" evidence="9">
    <location>
        <begin position="39"/>
        <end position="203"/>
    </location>
</feature>
<keyword evidence="3 8" id="KW-0812">Transmembrane</keyword>
<keyword evidence="5 8" id="KW-0472">Membrane</keyword>
<comment type="caution">
    <text evidence="10">The sequence shown here is derived from an EMBL/GenBank/DDBJ whole genome shotgun (WGS) entry which is preliminary data.</text>
</comment>
<gene>
    <name evidence="10" type="ORF">pipiens_008634</name>
</gene>
<evidence type="ECO:0000313" key="11">
    <source>
        <dbReference type="Proteomes" id="UP001562425"/>
    </source>
</evidence>
<name>A0ABD1DHS2_CULPP</name>